<organism evidence="3 4">
    <name type="scientific">Epicoccum nigrum</name>
    <name type="common">Soil fungus</name>
    <name type="synonym">Epicoccum purpurascens</name>
    <dbReference type="NCBI Taxonomy" id="105696"/>
    <lineage>
        <taxon>Eukaryota</taxon>
        <taxon>Fungi</taxon>
        <taxon>Dikarya</taxon>
        <taxon>Ascomycota</taxon>
        <taxon>Pezizomycotina</taxon>
        <taxon>Dothideomycetes</taxon>
        <taxon>Pleosporomycetidae</taxon>
        <taxon>Pleosporales</taxon>
        <taxon>Pleosporineae</taxon>
        <taxon>Didymellaceae</taxon>
        <taxon>Epicoccum</taxon>
    </lineage>
</organism>
<dbReference type="EMBL" id="KZ107840">
    <property type="protein sequence ID" value="OSS52115.1"/>
    <property type="molecule type" value="Genomic_DNA"/>
</dbReference>
<keyword evidence="2" id="KW-0812">Transmembrane</keyword>
<gene>
    <name evidence="3" type="ORF">B5807_03675</name>
</gene>
<name>A0A1Y2M7M5_EPING</name>
<proteinExistence type="predicted"/>
<dbReference type="AlphaFoldDB" id="A0A1Y2M7M5"/>
<evidence type="ECO:0000256" key="1">
    <source>
        <dbReference type="SAM" id="MobiDB-lite"/>
    </source>
</evidence>
<dbReference type="Proteomes" id="UP000193240">
    <property type="component" value="Unassembled WGS sequence"/>
</dbReference>
<feature type="compositionally biased region" description="Basic and acidic residues" evidence="1">
    <location>
        <begin position="401"/>
        <end position="419"/>
    </location>
</feature>
<evidence type="ECO:0000256" key="2">
    <source>
        <dbReference type="SAM" id="Phobius"/>
    </source>
</evidence>
<feature type="transmembrane region" description="Helical" evidence="2">
    <location>
        <begin position="23"/>
        <end position="48"/>
    </location>
</feature>
<evidence type="ECO:0000313" key="3">
    <source>
        <dbReference type="EMBL" id="OSS52115.1"/>
    </source>
</evidence>
<keyword evidence="2" id="KW-0472">Membrane</keyword>
<keyword evidence="2" id="KW-1133">Transmembrane helix</keyword>
<keyword evidence="4" id="KW-1185">Reference proteome</keyword>
<dbReference type="InParanoid" id="A0A1Y2M7M5"/>
<accession>A0A1Y2M7M5</accession>
<sequence length="431" mass="46243">MLIKCNNHTALGYPRDWGASMPLHLGLVPVPVLLLLALLVPISVLVLLQHLMREIGHGLAHGLLCALLCPRLVHGVMSEEGAHALAQDVAVLVDAWVAHGIIAGDLDDLVAAGVVVPADVLGEGLLLVAPVLLPVAAPRVLLLVGAFLPRLKHLKCVGQRLRNDDAGVEDEFALAVVGGVFVAVEDLSCVEWHGDGGLGFDAPAVEQPFDGELEVLDGCVGVNEDDEFIGFEELGEDVGLHPGVVVAIGLHGARVEELVIVAVDLSLEEMVHKRCGDHAAVFLGVHGVPIHALCIPELVIAVGHAGIDVDDEDLIAQRLLPPRAVFVDLVLLPRRILIHGRRHIGSDRLVKLQESLIHRHISFLLMFEHVSSPFCGAARCVLDLLHWIVAMVNARGGINKNRNEEEAHPKRGDSMCGKDRPRHLVKKSANS</sequence>
<feature type="compositionally biased region" description="Basic residues" evidence="1">
    <location>
        <begin position="420"/>
        <end position="431"/>
    </location>
</feature>
<protein>
    <submittedName>
        <fullName evidence="3">Uncharacterized protein</fullName>
    </submittedName>
</protein>
<reference evidence="3 4" key="1">
    <citation type="journal article" date="2017" name="Genome Announc.">
        <title>Genome sequence of the saprophytic ascomycete Epicoccum nigrum ICMP 19927 strain isolated from New Zealand.</title>
        <authorList>
            <person name="Fokin M."/>
            <person name="Fleetwood D."/>
            <person name="Weir B.S."/>
            <person name="Villas-Boas S.G."/>
        </authorList>
    </citation>
    <scope>NUCLEOTIDE SEQUENCE [LARGE SCALE GENOMIC DNA]</scope>
    <source>
        <strain evidence="3 4">ICMP 19927</strain>
    </source>
</reference>
<evidence type="ECO:0000313" key="4">
    <source>
        <dbReference type="Proteomes" id="UP000193240"/>
    </source>
</evidence>
<feature type="region of interest" description="Disordered" evidence="1">
    <location>
        <begin position="401"/>
        <end position="431"/>
    </location>
</feature>